<sequence length="290" mass="30758">MWLTLGTTVAKALAAYVAFAGHSTAANSRLESYLAAHPVSTSTLVSISSIQSPSIDSVPAQVKKPSATSNTARVCCPTSCNGSKPNNWTVYQNVDRLALCNQTMLLDFALYNPLGDHRTHASIRSCTADYKSSFSAPSRLTNESCRSSKNLKQGEASLQIAWLGSSNTEAAGDVVAAAQQMERYISQSEVGCNSTTAFAYSGQTALGLYAGLGIQSQGIVSTVLQQFSAHVETNGISENLFVQLCATNGQSSRLAFGVMANTNSNLSSVQHAVKTWRDGKCVTEYDEATV</sequence>
<dbReference type="STRING" id="342668.A0A2P2SW48"/>
<proteinExistence type="predicted"/>
<accession>A0A2P2SW48</accession>
<evidence type="ECO:0000256" key="2">
    <source>
        <dbReference type="ARBA" id="ARBA00023026"/>
    </source>
</evidence>
<keyword evidence="4" id="KW-1185">Reference proteome</keyword>
<name>A0A2P2SW48_9PEZI</name>
<organism evidence="3 4">
    <name type="scientific">Pseudogymnoascus verrucosus</name>
    <dbReference type="NCBI Taxonomy" id="342668"/>
    <lineage>
        <taxon>Eukaryota</taxon>
        <taxon>Fungi</taxon>
        <taxon>Dikarya</taxon>
        <taxon>Ascomycota</taxon>
        <taxon>Pezizomycotina</taxon>
        <taxon>Leotiomycetes</taxon>
        <taxon>Thelebolales</taxon>
        <taxon>Thelebolaceae</taxon>
        <taxon>Pseudogymnoascus</taxon>
    </lineage>
</organism>
<dbReference type="RefSeq" id="XP_018134740.1">
    <property type="nucleotide sequence ID" value="XM_018270186.1"/>
</dbReference>
<dbReference type="GeneID" id="28834044"/>
<dbReference type="PANTHER" id="PTHR47700:SF2">
    <property type="entry name" value="CHITINASE"/>
    <property type="match status" value="1"/>
</dbReference>
<dbReference type="GO" id="GO:0008061">
    <property type="term" value="F:chitin binding"/>
    <property type="evidence" value="ECO:0007669"/>
    <property type="project" value="UniProtKB-KW"/>
</dbReference>
<keyword evidence="2" id="KW-0843">Virulence</keyword>
<protein>
    <submittedName>
        <fullName evidence="3">Uncharacterized protein</fullName>
    </submittedName>
</protein>
<dbReference type="Proteomes" id="UP000091956">
    <property type="component" value="Unassembled WGS sequence"/>
</dbReference>
<evidence type="ECO:0000313" key="3">
    <source>
        <dbReference type="EMBL" id="OBU01008.1"/>
    </source>
</evidence>
<dbReference type="InterPro" id="IPR053214">
    <property type="entry name" value="LysM12-like"/>
</dbReference>
<reference evidence="4" key="2">
    <citation type="journal article" date="2018" name="Nat. Commun.">
        <title>Extreme sensitivity to ultraviolet light in the fungal pathogen causing white-nose syndrome of bats.</title>
        <authorList>
            <person name="Palmer J.M."/>
            <person name="Drees K.P."/>
            <person name="Foster J.T."/>
            <person name="Lindner D.L."/>
        </authorList>
    </citation>
    <scope>NUCLEOTIDE SEQUENCE [LARGE SCALE GENOMIC DNA]</scope>
    <source>
        <strain evidence="4">UAMH 10579</strain>
    </source>
</reference>
<dbReference type="PANTHER" id="PTHR47700">
    <property type="entry name" value="V CHITINASE, PUTATIVE (AFU_ORTHOLOGUE AFUA_6G13720)-RELATED"/>
    <property type="match status" value="1"/>
</dbReference>
<evidence type="ECO:0000313" key="4">
    <source>
        <dbReference type="Proteomes" id="UP000091956"/>
    </source>
</evidence>
<dbReference type="EMBL" id="KV460207">
    <property type="protein sequence ID" value="OBU01008.1"/>
    <property type="molecule type" value="Genomic_DNA"/>
</dbReference>
<dbReference type="AlphaFoldDB" id="A0A2P2SW48"/>
<evidence type="ECO:0000256" key="1">
    <source>
        <dbReference type="ARBA" id="ARBA00022669"/>
    </source>
</evidence>
<reference evidence="3 4" key="1">
    <citation type="submission" date="2016-03" db="EMBL/GenBank/DDBJ databases">
        <title>Comparative genomics of Pseudogymnoascus destructans, the fungus causing white-nose syndrome of bats.</title>
        <authorList>
            <person name="Palmer J.M."/>
            <person name="Drees K.P."/>
            <person name="Foster J.T."/>
            <person name="Lindner D.L."/>
        </authorList>
    </citation>
    <scope>NUCLEOTIDE SEQUENCE [LARGE SCALE GENOMIC DNA]</scope>
    <source>
        <strain evidence="3 4">UAMH 10579</strain>
    </source>
</reference>
<gene>
    <name evidence="3" type="ORF">VE01_00658</name>
</gene>
<keyword evidence="1" id="KW-0147">Chitin-binding</keyword>